<gene>
    <name evidence="4" type="ORF">CWS72_08455</name>
</gene>
<evidence type="ECO:0000313" key="5">
    <source>
        <dbReference type="Proteomes" id="UP000233293"/>
    </source>
</evidence>
<dbReference type="PANTHER" id="PTHR12338">
    <property type="entry name" value="AUTOTRANSPORTER"/>
    <property type="match status" value="1"/>
</dbReference>
<dbReference type="InterPro" id="IPR050909">
    <property type="entry name" value="Bact_Autotransporter_VF"/>
</dbReference>
<dbReference type="InterPro" id="IPR008638">
    <property type="entry name" value="FhaB/CdiA-like_TPS"/>
</dbReference>
<reference evidence="5" key="1">
    <citation type="submission" date="2017-12" db="EMBL/GenBank/DDBJ databases">
        <title>Draft genome sequence of Telmatospirillum siberiense 26-4b1T, an acidotolerant peatland alphaproteobacterium potentially involved in sulfur cycling.</title>
        <authorList>
            <person name="Hausmann B."/>
            <person name="Pjevac P."/>
            <person name="Schreck K."/>
            <person name="Herbold C.W."/>
            <person name="Daims H."/>
            <person name="Wagner M."/>
            <person name="Pester M."/>
            <person name="Loy A."/>
        </authorList>
    </citation>
    <scope>NUCLEOTIDE SEQUENCE [LARGE SCALE GENOMIC DNA]</scope>
    <source>
        <strain evidence="5">26-4b1</strain>
    </source>
</reference>
<keyword evidence="2" id="KW-0732">Signal</keyword>
<dbReference type="Gene3D" id="2.160.20.10">
    <property type="entry name" value="Single-stranded right-handed beta-helix, Pectin lyase-like"/>
    <property type="match status" value="1"/>
</dbReference>
<evidence type="ECO:0000313" key="4">
    <source>
        <dbReference type="EMBL" id="PKU24901.1"/>
    </source>
</evidence>
<evidence type="ECO:0000259" key="3">
    <source>
        <dbReference type="SMART" id="SM00912"/>
    </source>
</evidence>
<feature type="compositionally biased region" description="Basic and acidic residues" evidence="1">
    <location>
        <begin position="4202"/>
        <end position="4220"/>
    </location>
</feature>
<name>A0A2N3PWY9_9PROT</name>
<accession>A0A2N3PWY9</accession>
<dbReference type="PANTHER" id="PTHR12338:SF5">
    <property type="entry name" value="ANTIGEN 43-RELATED"/>
    <property type="match status" value="1"/>
</dbReference>
<feature type="chain" id="PRO_5014826914" description="Filamentous haemagglutinin FhaB/tRNA nuclease CdiA-like TPS domain-containing protein" evidence="2">
    <location>
        <begin position="34"/>
        <end position="4262"/>
    </location>
</feature>
<dbReference type="Pfam" id="PF12545">
    <property type="entry name" value="DUF3739"/>
    <property type="match status" value="1"/>
</dbReference>
<feature type="signal peptide" evidence="2">
    <location>
        <begin position="1"/>
        <end position="33"/>
    </location>
</feature>
<evidence type="ECO:0000256" key="2">
    <source>
        <dbReference type="SAM" id="SignalP"/>
    </source>
</evidence>
<dbReference type="RefSeq" id="WP_101250161.1">
    <property type="nucleotide sequence ID" value="NZ_PIUM01000007.1"/>
</dbReference>
<dbReference type="InterPro" id="IPR012334">
    <property type="entry name" value="Pectin_lyas_fold"/>
</dbReference>
<sequence>MTRTFHRHRSHRRMLLAGVSVFTLLIAAGPARAGHFSSALATTQRTASTTSSTTTSTTTSTAQVTADLTKAATSFRAAAAAQVAARAAAASNTVTLSNGTTVTVTEGLSSNGLVPDSGLAGTGVANGVTSWTNVDTPTQTSNGDGTTTVTVKQTAAKAIANWTTFNVGKNTTLYFNQSAGTASDGSNDWVVLNRITGNAIAPSVVLGTIKAEGSVYVVNQNGIVFGGSSQVNVHTLIASSLWLNQTLYEDGILNNPTTSGVSQLEYQLSALSTLNTAVSSSDSATYSGNPGDIVVEAGAQINAVADSAGNGGRVLLAGANVTNDGIISTPKGQTILAAGLQVLLAAHDSSDASIRGLDAYVGAVSSTLYPTLSAGTVINNGIVAADEGNITLTGASVYQNGVLEATTSVSLNGSIGLYARYGAVESSVSGTTYAITSLKSGLVEFGAGSLTTVLPEIDSTATYAGSSLVLSSQIDVLGHAVYLADDAMLLAPAGKVTIKAGTYAGSAIVGKSTDGLLYASDGQIYLDNGAIIDVAGLVDVEESVADTVIAVQLLSADLADSPLQRDGILYKATVYVDLLKSGTYDGTAWIGTPVADVSGYADLVNHTVAQLSTNGGTVTLSAGDAVILKSGSLVNVSGGSIAYQGGYVHAETYLETSGGVRVAISNATPDIVYDAILGSKTVSSTKWGTSETFTNRFLPGVGTVYRAGFVQGGDGGSLSITTTSPVLDGTLLGSVITGEYQTSSSSTWAETAIPTVSTLALTLQKYTTVSGAYLLTDFYGVDITIDKNNVLSEAADFTYNISSNSYGTLDDTHKYNLYISSDVFGSDGFEKVTIVDTLGSVTVPAGVTLQPQTLSGSGLSITAHDIDIAGDLIYHGGTVTLNAYSAINEYARSYYGTSYPVDPTTVTLSGTIDVSGEAYDLLRDDYRGPMVTSGGTVTIYGDLTDLTATGAIDVSGGAKVSAKDVITYGNAGSISVEGQYGLTLDATLSGYAGEGATGGSLTLIAPGFQIGGTTAYAGNVILLSSAFFSQGGFSSFTIEGYGQWEDAAHSYGTTVIPGLVVADDTVISPQVVSERLEKDTGTFATYLDEQSLRSPVNLTLKALGKKTDVALTGEVDYRGDLVIGKGVVVDIAPGTSGSTVKGGSVSLGGGTVTMLGDISVPGGSVSITGGNAYKLNTHNPSSGNVSVTVYLGADSVISTAGATVLTTDIDGFTTGTVLSGGSIALSGDIYAESGSVLDVSGAIGTINVADSSGSSARSTLDARSGAGSYLRTTVESGGGTITLAGNDLLLVKSTLLGSAGGDEASGGTLNVSSGVLLTGDNGQDIASSFTPSLYVTQDDTVYKGVTLVAGNGVTTVDGVLSGLIPVRGDIAELGYFSADQFNRGGFSSLVLGGTVRFSGDVAITASGSIKVATGSTINSGTYTSVLYADGNVVLNAPYVALGSTFGNALAVGKNITFAGSTAYSDAPSTQYGGGSLTVNATTLIDVGNLILEGVSTTSLTATGGDIRGYGTLDATGTVTLTANQVYVPTSSIFKIIVNPGATSVGMLTILPSGVGATPLSAGGEIDLYASVVDIEGTLRAPIGTIQIGYDSSNPTAAGTSSAGDYDPVTGRLAPSVTTLALGGGSVLSVSADGKTIPYGEVSEDGVWSNPLGVDITASGVSGKTVKLYGATIDSRKGSEVDISGSGDLYAYTWVEGNGGTTDVLAASNQYAIIPNYGSGYAPLSTDSKYSDSSIGVGTTVYLSGIDGLASGYYTLLPARYALLSGAYLVSVSSGSVTRANADGSAVTSGYVVNAFTGKAASSTATVLFTVTPSAVVRTESKYTDYSANTTLAAGATAAGDSVPRLPKDGGILQITAGSLTLSGSVLSSGDTANSGYAGLVEISGSGDIAIVDGSVDTSSYAAGTLILSASQLNAFGAETLLIGGISNSTNVVTVKVATITVDDANAALTGPDIILVSEDDLILKDGARIEQKGTLSGAATSLTIGRSGTSGSGDGVALRVSSDAAASVSRLGTSGSTSPILTIGANVVLAGLDSGGNLANAGSVILNSSAKAAVDSSLVIKADTVELAADRITLVLDNAGTLPAYSGITLAGDKLVSMMAAAKTVVLTSYGSIDIYGSGSIGNASSGILTLQTPEIRGYDNGGGVTLNAETVTLGNSAAATAAGTDATATGGLTINSATLTIDKGDVAINQFTGVTLAASKGLLFDGAGNLTVGSDLTISTPEITATAGSKGTLTVSGALTVNTTDAATAAVSGGLAAYLTLTANTISVSGTDIVLPSGSLTLEATTGGISIADGATLSAAGEAEIYDDYTLYSSGGYVKLIADKGSVALNGGTLSVTAQSGGGSAGTLLISAPNGIVSLNGSLLGAAGSASGTGGGFYLDVGSLASTAAIDALLNGGGFTALRDYRVRTGDVAIDGTAKAASYTLSADAGGITVTGTGSIDASGATGGAIYLAAAKDVVLQSGAKLDVSGSAFDDAGKGGRVDLETEGKGTLGIDIEAGSIIDLSVNGAAGGTLYLRAPRTAANTDVLIAPVNGTIRNASAITVEAYKIYTATDGSIDAVELQAKYDAQDFLGTLSGGVLYDHNGNVMSDTGAAIKSRLFGTNSDSTLKSVAKITPGVEIDSAASSGSVSVSLAASSGLNTSSAFRALTTTPSTTITVTFTSSGTYTTGSGTTSFAAGDTVTLQGGTAYTIVLAASGTLSTSSALTATAGSTATSIINSTNTVNGRISVTTSSKIVVTSAVTLGGTNDNTLYYIAAGSTTQVPIASRGNGGTLVPAGATVYAATSGYLYNRSGSTITVYSLTSSLALTNNSASVTIRGGTSLNGTVTYATASVLSAGTLKASDSGYYYTTDPSVKTTFSANATFAVPAGATMVFDKAATVTITAIGSSGTVQLSVNDTVLNLTNANITTTSAGTSIVLGTSVGSGTYATKSVALPAGTYTVTYESSPSFTVGSAGYYITPAGTKVNFNAGDTLSNLAAGTTITLNSSGTVTTTAMGVLVLAVPIGTTLSSVSLGYAATTETTSLSYYSNPALLLGGDLTLGNVFTTTAADLDLSTWRFGTDNVAGTLTLRSAGNIRFYNSLTDGFTGTLSTTAGTMYYGLTAAGSTSWTYRIVAGADLGAANYRDVLSLAELASGKGSVLVGKTAADYGSSDTNGYYTSGTSAATSRDPYYNSVSFYQVIRTGTGDIGIYAGRDVELLNPFTAIYTAGTQVVPDATLFDTPVTTYTALLGVGGAYQTLTQTAAQYSQGGGNVTIVAQNNIERLTDIGDGVLIDDSTQEMPTSWLNRRSYVDTSGNFTTIPCTSGTICTYQGDVASTTWWVDFSNFYEGVGALGGGNVVLKAGNDIRNVDAVVPTNAWMTKTTTVNGMATSSAASQILTTYGGGDLTVVAGGDISGGVYYVEDGTGLLKAGGSITTNASRTTDAAALLAYEKSGYITALAAYSDLSDSDKWLPTTLFLGTGSFTVEANGDVLIGSVANVFGLPQSVLNGYTKRTYFTTYDESGSVTIASLAGDVTLENDGLLYSWYQTILGYNSSNGLSSSIVSGERAWLRLDVRMTTAATTMLESFMNLMPSNLTVEALSGDIDIKGSIYLAPSSTGSLSLFAADTINGSYYVDSGSKYSAGTVNESEIVISDADPGQLNSITNPVNNCTTLAYSCAASATVEDGTTITGATNQTLAEKMLNHASYVLHKNDSVPVRIYAKSGDITGIELFSPKATRIIAGGDITDIAFYIQNINASDVSLIAAGGTIVAYDANATGLKEALADYYASAYFVSTSKAYTLSPQSGDIQVAGPGTIEVLAGDDVNLGVSTTVGASSNGTSAGIVTIGNESNPYLSDKGSSIILAAGLTGGTSGGLSDSMDFSSFIAEFLNPSTMTYGTVDRVLSELGKELGLSDTSSSAVWSAFGGLSETKKEQWALDAFFLVLRDAGRDHNDSSAANRGYQDGYSAIKALFSGNSWKGDVRMTSREIKTSQGGDISILVPGGSLSVGYSRDSQPQDQGIITEGGGNIDIFTSGDMIIGTSRVFTLDGGDVTIWSTYGDIAAGAAGKSVKAAPPSRVKIDPDTGSVESDLSGLVTGGGIGVLAALPGVTAGDVDLIAPNGVVDAGDAGIRSTGNISIAALQVLNSWNIQASGSITGVPVAAMPNLGGLMSASNAAGQSAAAADEASKQSRQTGPRATDLPSIITIEVIGYGGAGADDATQEQLRRQEERRRNDRSSFDDRSYDPYRAIKLVGNGHLTEVQKMALTEEEISKLEQLIRQSGSF</sequence>
<dbReference type="InterPro" id="IPR011050">
    <property type="entry name" value="Pectin_lyase_fold/virulence"/>
</dbReference>
<comment type="caution">
    <text evidence="4">The sequence shown here is derived from an EMBL/GenBank/DDBJ whole genome shotgun (WGS) entry which is preliminary data.</text>
</comment>
<dbReference type="InterPro" id="IPR021026">
    <property type="entry name" value="Filamn_hemagglutn_DUF3739"/>
</dbReference>
<proteinExistence type="predicted"/>
<feature type="domain" description="Filamentous haemagglutinin FhaB/tRNA nuclease CdiA-like TPS" evidence="3">
    <location>
        <begin position="125"/>
        <end position="247"/>
    </location>
</feature>
<dbReference type="EMBL" id="PIUM01000007">
    <property type="protein sequence ID" value="PKU24901.1"/>
    <property type="molecule type" value="Genomic_DNA"/>
</dbReference>
<dbReference type="SMART" id="SM00912">
    <property type="entry name" value="Haemagg_act"/>
    <property type="match status" value="1"/>
</dbReference>
<dbReference type="Pfam" id="PF05860">
    <property type="entry name" value="TPS"/>
    <property type="match status" value="1"/>
</dbReference>
<evidence type="ECO:0000256" key="1">
    <source>
        <dbReference type="SAM" id="MobiDB-lite"/>
    </source>
</evidence>
<dbReference type="OrthoDB" id="1776524at2"/>
<dbReference type="Proteomes" id="UP000233293">
    <property type="component" value="Unassembled WGS sequence"/>
</dbReference>
<organism evidence="4 5">
    <name type="scientific">Telmatospirillum siberiense</name>
    <dbReference type="NCBI Taxonomy" id="382514"/>
    <lineage>
        <taxon>Bacteria</taxon>
        <taxon>Pseudomonadati</taxon>
        <taxon>Pseudomonadota</taxon>
        <taxon>Alphaproteobacteria</taxon>
        <taxon>Rhodospirillales</taxon>
        <taxon>Rhodospirillaceae</taxon>
        <taxon>Telmatospirillum</taxon>
    </lineage>
</organism>
<dbReference type="SUPFAM" id="SSF51126">
    <property type="entry name" value="Pectin lyase-like"/>
    <property type="match status" value="1"/>
</dbReference>
<keyword evidence="5" id="KW-1185">Reference proteome</keyword>
<protein>
    <recommendedName>
        <fullName evidence="3">Filamentous haemagglutinin FhaB/tRNA nuclease CdiA-like TPS domain-containing protein</fullName>
    </recommendedName>
</protein>
<feature type="region of interest" description="Disordered" evidence="1">
    <location>
        <begin position="4196"/>
        <end position="4220"/>
    </location>
</feature>
<dbReference type="NCBIfam" id="TIGR01901">
    <property type="entry name" value="adhes_NPXG"/>
    <property type="match status" value="1"/>
</dbReference>